<dbReference type="AlphaFoldDB" id="A0A6A5X3I8"/>
<keyword evidence="2" id="KW-1185">Reference proteome</keyword>
<evidence type="ECO:0000313" key="1">
    <source>
        <dbReference type="EMBL" id="KAF2007470.1"/>
    </source>
</evidence>
<evidence type="ECO:0000313" key="2">
    <source>
        <dbReference type="Proteomes" id="UP000799779"/>
    </source>
</evidence>
<proteinExistence type="predicted"/>
<protein>
    <submittedName>
        <fullName evidence="1">Uncharacterized protein</fullName>
    </submittedName>
</protein>
<organism evidence="1 2">
    <name type="scientific">Amniculicola lignicola CBS 123094</name>
    <dbReference type="NCBI Taxonomy" id="1392246"/>
    <lineage>
        <taxon>Eukaryota</taxon>
        <taxon>Fungi</taxon>
        <taxon>Dikarya</taxon>
        <taxon>Ascomycota</taxon>
        <taxon>Pezizomycotina</taxon>
        <taxon>Dothideomycetes</taxon>
        <taxon>Pleosporomycetidae</taxon>
        <taxon>Pleosporales</taxon>
        <taxon>Amniculicolaceae</taxon>
        <taxon>Amniculicola</taxon>
    </lineage>
</organism>
<dbReference type="EMBL" id="ML977557">
    <property type="protein sequence ID" value="KAF2007470.1"/>
    <property type="molecule type" value="Genomic_DNA"/>
</dbReference>
<name>A0A6A5X3I8_9PLEO</name>
<gene>
    <name evidence="1" type="ORF">P154DRAFT_119858</name>
</gene>
<sequence length="165" mass="18102">MGKGDHPIEGPFEEDGCCPMTFVRHNGGSTSNQLRTSTRRQNVWRNDLLNPFQGHGGEAPTSSWLLSRSGDCRCMSSSCWAVVAGQRACAKGRSDAAAKYYTQGQGTACRSSFSMLPHRLYLELWISPHSSDYMQDTAAEQTSRAKTALQSAHWWPLTANTACAP</sequence>
<accession>A0A6A5X3I8</accession>
<reference evidence="1" key="1">
    <citation type="journal article" date="2020" name="Stud. Mycol.">
        <title>101 Dothideomycetes genomes: a test case for predicting lifestyles and emergence of pathogens.</title>
        <authorList>
            <person name="Haridas S."/>
            <person name="Albert R."/>
            <person name="Binder M."/>
            <person name="Bloem J."/>
            <person name="Labutti K."/>
            <person name="Salamov A."/>
            <person name="Andreopoulos B."/>
            <person name="Baker S."/>
            <person name="Barry K."/>
            <person name="Bills G."/>
            <person name="Bluhm B."/>
            <person name="Cannon C."/>
            <person name="Castanera R."/>
            <person name="Culley D."/>
            <person name="Daum C."/>
            <person name="Ezra D."/>
            <person name="Gonzalez J."/>
            <person name="Henrissat B."/>
            <person name="Kuo A."/>
            <person name="Liang C."/>
            <person name="Lipzen A."/>
            <person name="Lutzoni F."/>
            <person name="Magnuson J."/>
            <person name="Mondo S."/>
            <person name="Nolan M."/>
            <person name="Ohm R."/>
            <person name="Pangilinan J."/>
            <person name="Park H.-J."/>
            <person name="Ramirez L."/>
            <person name="Alfaro M."/>
            <person name="Sun H."/>
            <person name="Tritt A."/>
            <person name="Yoshinaga Y."/>
            <person name="Zwiers L.-H."/>
            <person name="Turgeon B."/>
            <person name="Goodwin S."/>
            <person name="Spatafora J."/>
            <person name="Crous P."/>
            <person name="Grigoriev I."/>
        </authorList>
    </citation>
    <scope>NUCLEOTIDE SEQUENCE</scope>
    <source>
        <strain evidence="1">CBS 123094</strain>
    </source>
</reference>
<dbReference type="Proteomes" id="UP000799779">
    <property type="component" value="Unassembled WGS sequence"/>
</dbReference>